<sequence>MPLPFTGESYFDYPDGENLGKKLWITVKNTAAVSAGISIVDVLLYSHPKGYAATLGRIASISAPIIGLSSIFVVITNQAANYRKKDDKLNWVIGGVATGIACGAWRRSGMVGFCSSVLFGTYAFIQKDALMMNIPLFDVNLKLDNGGLRTVKQDWTLTADRPGNWTTGK</sequence>
<evidence type="ECO:0000256" key="8">
    <source>
        <dbReference type="ARBA" id="ARBA00023136"/>
    </source>
</evidence>
<keyword evidence="5" id="KW-0999">Mitochondrion inner membrane</keyword>
<evidence type="ECO:0000256" key="2">
    <source>
        <dbReference type="ARBA" id="ARBA00008699"/>
    </source>
</evidence>
<evidence type="ECO:0000256" key="11">
    <source>
        <dbReference type="SAM" id="Phobius"/>
    </source>
</evidence>
<keyword evidence="13" id="KW-1185">Reference proteome</keyword>
<evidence type="ECO:0000256" key="5">
    <source>
        <dbReference type="ARBA" id="ARBA00022792"/>
    </source>
</evidence>
<gene>
    <name evidence="12" type="ORF">RI129_002633</name>
</gene>
<proteinExistence type="inferred from homology"/>
<dbReference type="GO" id="GO:0045271">
    <property type="term" value="C:respiratory chain complex I"/>
    <property type="evidence" value="ECO:0007669"/>
    <property type="project" value="InterPro"/>
</dbReference>
<dbReference type="Proteomes" id="UP001329430">
    <property type="component" value="Chromosome 2"/>
</dbReference>
<dbReference type="PANTHER" id="PTHR21382:SF1">
    <property type="entry name" value="NADH DEHYDROGENASE [UBIQUINONE] 1 ALPHA SUBCOMPLEX SUBUNIT 11"/>
    <property type="match status" value="1"/>
</dbReference>
<evidence type="ECO:0000313" key="13">
    <source>
        <dbReference type="Proteomes" id="UP001329430"/>
    </source>
</evidence>
<evidence type="ECO:0000256" key="3">
    <source>
        <dbReference type="ARBA" id="ARBA00018191"/>
    </source>
</evidence>
<evidence type="ECO:0000256" key="6">
    <source>
        <dbReference type="ARBA" id="ARBA00022989"/>
    </source>
</evidence>
<dbReference type="AlphaFoldDB" id="A0AAN7VM03"/>
<dbReference type="EMBL" id="JAVRBK010000002">
    <property type="protein sequence ID" value="KAK5647741.1"/>
    <property type="molecule type" value="Genomic_DNA"/>
</dbReference>
<name>A0AAN7VM03_9COLE</name>
<dbReference type="PANTHER" id="PTHR21382">
    <property type="entry name" value="NADH-UBIQUINONE OXIDOREDUCTASE SUBUNIT"/>
    <property type="match status" value="1"/>
</dbReference>
<comment type="subcellular location">
    <subcellularLocation>
        <location evidence="1">Mitochondrion inner membrane</location>
        <topology evidence="1">Multi-pass membrane protein</topology>
        <orientation evidence="1">Matrix side</orientation>
    </subcellularLocation>
</comment>
<comment type="similarity">
    <text evidence="2">Belongs to the complex I NDUFA11 subunit family.</text>
</comment>
<keyword evidence="7" id="KW-0496">Mitochondrion</keyword>
<accession>A0AAN7VM03</accession>
<organism evidence="12 13">
    <name type="scientific">Pyrocoelia pectoralis</name>
    <dbReference type="NCBI Taxonomy" id="417401"/>
    <lineage>
        <taxon>Eukaryota</taxon>
        <taxon>Metazoa</taxon>
        <taxon>Ecdysozoa</taxon>
        <taxon>Arthropoda</taxon>
        <taxon>Hexapoda</taxon>
        <taxon>Insecta</taxon>
        <taxon>Pterygota</taxon>
        <taxon>Neoptera</taxon>
        <taxon>Endopterygota</taxon>
        <taxon>Coleoptera</taxon>
        <taxon>Polyphaga</taxon>
        <taxon>Elateriformia</taxon>
        <taxon>Elateroidea</taxon>
        <taxon>Lampyridae</taxon>
        <taxon>Lampyrinae</taxon>
        <taxon>Pyrocoelia</taxon>
    </lineage>
</organism>
<dbReference type="GO" id="GO:0005743">
    <property type="term" value="C:mitochondrial inner membrane"/>
    <property type="evidence" value="ECO:0007669"/>
    <property type="project" value="UniProtKB-SubCell"/>
</dbReference>
<evidence type="ECO:0000256" key="1">
    <source>
        <dbReference type="ARBA" id="ARBA00004292"/>
    </source>
</evidence>
<evidence type="ECO:0000256" key="7">
    <source>
        <dbReference type="ARBA" id="ARBA00023128"/>
    </source>
</evidence>
<keyword evidence="8 11" id="KW-0472">Membrane</keyword>
<dbReference type="InterPro" id="IPR039205">
    <property type="entry name" value="NDUFA11"/>
</dbReference>
<keyword evidence="6 11" id="KW-1133">Transmembrane helix</keyword>
<feature type="transmembrane region" description="Helical" evidence="11">
    <location>
        <begin position="51"/>
        <end position="75"/>
    </location>
</feature>
<evidence type="ECO:0000256" key="4">
    <source>
        <dbReference type="ARBA" id="ARBA00022692"/>
    </source>
</evidence>
<comment type="caution">
    <text evidence="12">The sequence shown here is derived from an EMBL/GenBank/DDBJ whole genome shotgun (WGS) entry which is preliminary data.</text>
</comment>
<keyword evidence="4 11" id="KW-0812">Transmembrane</keyword>
<evidence type="ECO:0000256" key="10">
    <source>
        <dbReference type="ARBA" id="ARBA00031497"/>
    </source>
</evidence>
<evidence type="ECO:0000256" key="9">
    <source>
        <dbReference type="ARBA" id="ARBA00030608"/>
    </source>
</evidence>
<dbReference type="GO" id="GO:0006120">
    <property type="term" value="P:mitochondrial electron transport, NADH to ubiquinone"/>
    <property type="evidence" value="ECO:0007669"/>
    <property type="project" value="InterPro"/>
</dbReference>
<protein>
    <recommendedName>
        <fullName evidence="3">NADH dehydrogenase [ubiquinone] 1 alpha subcomplex subunit 11</fullName>
    </recommendedName>
    <alternativeName>
        <fullName evidence="9">Complex I-B14.7</fullName>
    </alternativeName>
    <alternativeName>
        <fullName evidence="10">NADH-ubiquinone oxidoreductase subunit B14.7</fullName>
    </alternativeName>
</protein>
<reference evidence="12 13" key="1">
    <citation type="journal article" date="2024" name="Insects">
        <title>An Improved Chromosome-Level Genome Assembly of the Firefly Pyrocoelia pectoralis.</title>
        <authorList>
            <person name="Fu X."/>
            <person name="Meyer-Rochow V.B."/>
            <person name="Ballantyne L."/>
            <person name="Zhu X."/>
        </authorList>
    </citation>
    <scope>NUCLEOTIDE SEQUENCE [LARGE SCALE GENOMIC DNA]</scope>
    <source>
        <strain evidence="12">XCY_ONT2</strain>
    </source>
</reference>
<evidence type="ECO:0000313" key="12">
    <source>
        <dbReference type="EMBL" id="KAK5647741.1"/>
    </source>
</evidence>